<feature type="transmembrane region" description="Helical" evidence="1">
    <location>
        <begin position="12"/>
        <end position="39"/>
    </location>
</feature>
<evidence type="ECO:0000313" key="2">
    <source>
        <dbReference type="EMBL" id="CAG9989399.1"/>
    </source>
</evidence>
<accession>A0A9N9UHW3</accession>
<dbReference type="EMBL" id="CABFNO020001466">
    <property type="protein sequence ID" value="CAG9989399.1"/>
    <property type="molecule type" value="Genomic_DNA"/>
</dbReference>
<dbReference type="Proteomes" id="UP000754883">
    <property type="component" value="Unassembled WGS sequence"/>
</dbReference>
<evidence type="ECO:0000313" key="3">
    <source>
        <dbReference type="Proteomes" id="UP000754883"/>
    </source>
</evidence>
<feature type="transmembrane region" description="Helical" evidence="1">
    <location>
        <begin position="84"/>
        <end position="103"/>
    </location>
</feature>
<organism evidence="2 3">
    <name type="scientific">Clonostachys byssicola</name>
    <dbReference type="NCBI Taxonomy" id="160290"/>
    <lineage>
        <taxon>Eukaryota</taxon>
        <taxon>Fungi</taxon>
        <taxon>Dikarya</taxon>
        <taxon>Ascomycota</taxon>
        <taxon>Pezizomycotina</taxon>
        <taxon>Sordariomycetes</taxon>
        <taxon>Hypocreomycetidae</taxon>
        <taxon>Hypocreales</taxon>
        <taxon>Bionectriaceae</taxon>
        <taxon>Clonostachys</taxon>
    </lineage>
</organism>
<feature type="transmembrane region" description="Helical" evidence="1">
    <location>
        <begin position="45"/>
        <end position="64"/>
    </location>
</feature>
<keyword evidence="1" id="KW-1133">Transmembrane helix</keyword>
<reference evidence="2" key="1">
    <citation type="submission" date="2021-10" db="EMBL/GenBank/DDBJ databases">
        <authorList>
            <person name="Piombo E."/>
        </authorList>
    </citation>
    <scope>NUCLEOTIDE SEQUENCE</scope>
</reference>
<keyword evidence="3" id="KW-1185">Reference proteome</keyword>
<proteinExistence type="predicted"/>
<keyword evidence="1" id="KW-0472">Membrane</keyword>
<protein>
    <submittedName>
        <fullName evidence="2">Uncharacterized protein</fullName>
    </submittedName>
</protein>
<gene>
    <name evidence="2" type="ORF">CBYS24578_00017219</name>
</gene>
<name>A0A9N9UHW3_9HYPO</name>
<comment type="caution">
    <text evidence="2">The sequence shown here is derived from an EMBL/GenBank/DDBJ whole genome shotgun (WGS) entry which is preliminary data.</text>
</comment>
<dbReference type="OrthoDB" id="5122319at2759"/>
<feature type="transmembrane region" description="Helical" evidence="1">
    <location>
        <begin position="140"/>
        <end position="162"/>
    </location>
</feature>
<dbReference type="AlphaFoldDB" id="A0A9N9UHW3"/>
<keyword evidence="1" id="KW-0812">Transmembrane</keyword>
<sequence length="195" mass="22298">MNRFSPRTLRQHYFYLTFLGPVQLLTAMTVAGMCATILAKVPDGILLPIAAYSLVHSVLHFHWIRPTMQCATSPGPTNWFIIRLIFYTLGWIVVSILMFFLLGTERSDTFDARLAKRRGASPTPFSNTPLPTTEELLRQLTAASGALGVFALLICIAQWWIVRRLYTRVWTAKEVEDVFKEMSQKKSKHNREDSY</sequence>
<evidence type="ECO:0000256" key="1">
    <source>
        <dbReference type="SAM" id="Phobius"/>
    </source>
</evidence>